<dbReference type="InterPro" id="IPR003673">
    <property type="entry name" value="CoA-Trfase_fam_III"/>
</dbReference>
<dbReference type="SUPFAM" id="SSF89796">
    <property type="entry name" value="CoA-transferase family III (CaiB/BaiF)"/>
    <property type="match status" value="1"/>
</dbReference>
<comment type="caution">
    <text evidence="2">The sequence shown here is derived from an EMBL/GenBank/DDBJ whole genome shotgun (WGS) entry which is preliminary data.</text>
</comment>
<dbReference type="Gene3D" id="3.40.50.10540">
    <property type="entry name" value="Crotonobetainyl-coa:carnitine coa-transferase, domain 1"/>
    <property type="match status" value="1"/>
</dbReference>
<dbReference type="InterPro" id="IPR050483">
    <property type="entry name" value="CoA-transferase_III_domain"/>
</dbReference>
<dbReference type="AlphaFoldDB" id="A0A1N7SJX4"/>
<dbReference type="GO" id="GO:0008410">
    <property type="term" value="F:CoA-transferase activity"/>
    <property type="evidence" value="ECO:0007669"/>
    <property type="project" value="TreeGrafter"/>
</dbReference>
<proteinExistence type="predicted"/>
<sequence>MAGPLEGLKVVDFSRVLAGPLCARTLADLGADVIKIEPPRPDVSRAAFPNRDGMSGYYAQQNSGKRNISIDLNAPGAREFVLRLCDEADIIVENFRAGTLKGFGLDYATLAKRNPKLVYVSITGYGQRGPWASRMAYAPTVQAETGFTHNTLRHFDGAGDGRKWTDPLSHADVYAGLQATIAVLAAVRKREVTGRGQYIDVAMAAVMLSINERAHLDLAGVDTGAEPGILGAADGPHFVGPGGEEFVAAQSIVGSYTFPNYLRAMRRMDLAHDPRFSTAERRLQNYKALHAVIQTWMLSFRDLKTLDAQLDEAKIAIGQIRTLKELAETDWAKQWGAVHEITDGRGGSYLIHGYPWHFSDDELGMRSAPAFRGEHNEQVFREAGMADTEIRNAIHTGILVGGPPPSTTKMIDASVLAQASELQKVTDEL</sequence>
<organism evidence="2 3">
    <name type="scientific">Paraburkholderia piptadeniae</name>
    <dbReference type="NCBI Taxonomy" id="1701573"/>
    <lineage>
        <taxon>Bacteria</taxon>
        <taxon>Pseudomonadati</taxon>
        <taxon>Pseudomonadota</taxon>
        <taxon>Betaproteobacteria</taxon>
        <taxon>Burkholderiales</taxon>
        <taxon>Burkholderiaceae</taxon>
        <taxon>Paraburkholderia</taxon>
    </lineage>
</organism>
<dbReference type="PANTHER" id="PTHR48207:SF3">
    <property type="entry name" value="SUCCINATE--HYDROXYMETHYLGLUTARATE COA-TRANSFERASE"/>
    <property type="match status" value="1"/>
</dbReference>
<dbReference type="RefSeq" id="WP_087737668.1">
    <property type="nucleotide sequence ID" value="NZ_CYGY02000059.1"/>
</dbReference>
<gene>
    <name evidence="2" type="ORF">BN2476_590072</name>
</gene>
<reference evidence="2" key="1">
    <citation type="submission" date="2016-12" db="EMBL/GenBank/DDBJ databases">
        <authorList>
            <person name="Moulin L."/>
        </authorList>
    </citation>
    <scope>NUCLEOTIDE SEQUENCE [LARGE SCALE GENOMIC DNA]</scope>
    <source>
        <strain evidence="2">STM 7183</strain>
    </source>
</reference>
<dbReference type="OrthoDB" id="9058532at2"/>
<evidence type="ECO:0000313" key="2">
    <source>
        <dbReference type="EMBL" id="SIT47670.1"/>
    </source>
</evidence>
<dbReference type="InterPro" id="IPR023606">
    <property type="entry name" value="CoA-Trfase_III_dom_1_sf"/>
</dbReference>
<dbReference type="EMBL" id="CYGY02000059">
    <property type="protein sequence ID" value="SIT47670.1"/>
    <property type="molecule type" value="Genomic_DNA"/>
</dbReference>
<dbReference type="Proteomes" id="UP000195569">
    <property type="component" value="Unassembled WGS sequence"/>
</dbReference>
<keyword evidence="3" id="KW-1185">Reference proteome</keyword>
<evidence type="ECO:0000313" key="3">
    <source>
        <dbReference type="Proteomes" id="UP000195569"/>
    </source>
</evidence>
<dbReference type="Gene3D" id="3.30.1540.10">
    <property type="entry name" value="formyl-coa transferase, domain 3"/>
    <property type="match status" value="1"/>
</dbReference>
<dbReference type="PANTHER" id="PTHR48207">
    <property type="entry name" value="SUCCINATE--HYDROXYMETHYLGLUTARATE COA-TRANSFERASE"/>
    <property type="match status" value="1"/>
</dbReference>
<keyword evidence="1" id="KW-0808">Transferase</keyword>
<protein>
    <submittedName>
        <fullName evidence="2">L-carnitine dehydratase/bile acid-inducible protein F</fullName>
    </submittedName>
</protein>
<dbReference type="InterPro" id="IPR044855">
    <property type="entry name" value="CoA-Trfase_III_dom3_sf"/>
</dbReference>
<name>A0A1N7SJX4_9BURK</name>
<accession>A0A1N7SJX4</accession>
<evidence type="ECO:0000256" key="1">
    <source>
        <dbReference type="ARBA" id="ARBA00022679"/>
    </source>
</evidence>
<dbReference type="Pfam" id="PF02515">
    <property type="entry name" value="CoA_transf_3"/>
    <property type="match status" value="1"/>
</dbReference>